<comment type="caution">
    <text evidence="2">The sequence shown here is derived from an EMBL/GenBank/DDBJ whole genome shotgun (WGS) entry which is preliminary data.</text>
</comment>
<protein>
    <submittedName>
        <fullName evidence="2">HAD family hydrolase</fullName>
    </submittedName>
</protein>
<organism evidence="2 3">
    <name type="scientific">Dyadobacter sediminis</name>
    <dbReference type="NCBI Taxonomy" id="1493691"/>
    <lineage>
        <taxon>Bacteria</taxon>
        <taxon>Pseudomonadati</taxon>
        <taxon>Bacteroidota</taxon>
        <taxon>Cytophagia</taxon>
        <taxon>Cytophagales</taxon>
        <taxon>Spirosomataceae</taxon>
        <taxon>Dyadobacter</taxon>
    </lineage>
</organism>
<sequence>MIKGILLDYGGTIDTNGLHWANVLWESYQQNQVNVDRDAFASAYTFGERALALNPIIKPHHVFYDVLFLKVEQQFAFLKEKGFSMNDEAIQAIASACNHFARTTVEKAAPVLAELANDYPLVMVSNFYGNINSVLKDFGIREYFQSVVESAVVGVRKPDPQIYQLGVDALGFDPAACAVVGDSYSKDILPAKKLGCRSVWINVKGWDEATDHEQKHADAEISDFAQLPETLKNLGSL</sequence>
<gene>
    <name evidence="2" type="ORF">FEM55_10570</name>
</gene>
<dbReference type="OrthoDB" id="9797415at2"/>
<name>A0A5R9KEX7_9BACT</name>
<proteinExistence type="predicted"/>
<evidence type="ECO:0000313" key="2">
    <source>
        <dbReference type="EMBL" id="TLU94663.1"/>
    </source>
</evidence>
<dbReference type="Pfam" id="PF00702">
    <property type="entry name" value="Hydrolase"/>
    <property type="match status" value="1"/>
</dbReference>
<dbReference type="NCBIfam" id="TIGR01549">
    <property type="entry name" value="HAD-SF-IA-v1"/>
    <property type="match status" value="1"/>
</dbReference>
<evidence type="ECO:0000313" key="3">
    <source>
        <dbReference type="Proteomes" id="UP000309788"/>
    </source>
</evidence>
<dbReference type="PANTHER" id="PTHR43316">
    <property type="entry name" value="HYDROLASE, HALOACID DELAHOGENASE-RELATED"/>
    <property type="match status" value="1"/>
</dbReference>
<accession>A0A5R9KEX7</accession>
<dbReference type="Gene3D" id="3.40.50.1000">
    <property type="entry name" value="HAD superfamily/HAD-like"/>
    <property type="match status" value="1"/>
</dbReference>
<dbReference type="InterPro" id="IPR051540">
    <property type="entry name" value="S-2-haloacid_dehalogenase"/>
</dbReference>
<dbReference type="InterPro" id="IPR036412">
    <property type="entry name" value="HAD-like_sf"/>
</dbReference>
<dbReference type="SFLD" id="SFLDG01129">
    <property type="entry name" value="C1.5:_HAD__Beta-PGM__Phosphata"/>
    <property type="match status" value="1"/>
</dbReference>
<evidence type="ECO:0000256" key="1">
    <source>
        <dbReference type="ARBA" id="ARBA00022801"/>
    </source>
</evidence>
<dbReference type="InterPro" id="IPR023214">
    <property type="entry name" value="HAD_sf"/>
</dbReference>
<dbReference type="EMBL" id="VCEI01000021">
    <property type="protein sequence ID" value="TLU94663.1"/>
    <property type="molecule type" value="Genomic_DNA"/>
</dbReference>
<dbReference type="Proteomes" id="UP000309788">
    <property type="component" value="Unassembled WGS sequence"/>
</dbReference>
<dbReference type="SUPFAM" id="SSF56784">
    <property type="entry name" value="HAD-like"/>
    <property type="match status" value="1"/>
</dbReference>
<dbReference type="NCBIfam" id="TIGR01509">
    <property type="entry name" value="HAD-SF-IA-v3"/>
    <property type="match status" value="1"/>
</dbReference>
<reference evidence="2 3" key="1">
    <citation type="submission" date="2019-05" db="EMBL/GenBank/DDBJ databases">
        <authorList>
            <person name="Qu J.-H."/>
        </authorList>
    </citation>
    <scope>NUCLEOTIDE SEQUENCE [LARGE SCALE GENOMIC DNA]</scope>
    <source>
        <strain evidence="2 3">Z12</strain>
    </source>
</reference>
<keyword evidence="1 2" id="KW-0378">Hydrolase</keyword>
<dbReference type="InterPro" id="IPR006439">
    <property type="entry name" value="HAD-SF_hydro_IA"/>
</dbReference>
<keyword evidence="3" id="KW-1185">Reference proteome</keyword>
<dbReference type="RefSeq" id="WP_138281289.1">
    <property type="nucleotide sequence ID" value="NZ_BMGE01000002.1"/>
</dbReference>
<dbReference type="SFLD" id="SFLDS00003">
    <property type="entry name" value="Haloacid_Dehalogenase"/>
    <property type="match status" value="1"/>
</dbReference>
<dbReference type="AlphaFoldDB" id="A0A5R9KEX7"/>
<dbReference type="GO" id="GO:0016787">
    <property type="term" value="F:hydrolase activity"/>
    <property type="evidence" value="ECO:0007669"/>
    <property type="project" value="UniProtKB-KW"/>
</dbReference>